<keyword evidence="1" id="KW-0645">Protease</keyword>
<proteinExistence type="predicted"/>
<sequence length="462" mass="48287">MITVDAVRTAVHTSMPTIVSDLTDLVAIPSVSASSHDQSQVQRSAEAVAALLRDSGLDAEILSVPAPDGTPGRPAVLAHKAGPQGSPHVLLYSHHDVQPVGDPTGWDQADPFTTERRGERLFGRGTADDKAGVITHAHALRILASLADGELPCSVTVFIEGEEEVGSPSFENFLTTHRDRLASDVIVVADSSNWKVGVPSLTTSLRGVVQVDVRLDMLDHALHSGMYGGPVLDAATAMCRLVASCHDETGDVAVAGLVSQSQADADFPEYPEADFRADAGILDGVELSGTGDLTARLWTKPSLTLIGMDITPLDLAGNVLTPSCTARLSLRIAPGQDPAAAQEALVAHLEKHVPFGGRLTVTGREAGPAFDGSEATPASEAAHWALSTAWDTEAVNIGQGGSIPFIATLKETFPDAQVLVTGIEDPDTRAHSENESMHLGELEHIVVAEALLLARLGGAIGS</sequence>
<dbReference type="SUPFAM" id="SSF53187">
    <property type="entry name" value="Zn-dependent exopeptidases"/>
    <property type="match status" value="1"/>
</dbReference>
<evidence type="ECO:0000259" key="4">
    <source>
        <dbReference type="Pfam" id="PF07687"/>
    </source>
</evidence>
<dbReference type="GO" id="GO:0008233">
    <property type="term" value="F:peptidase activity"/>
    <property type="evidence" value="ECO:0007669"/>
    <property type="project" value="UniProtKB-KW"/>
</dbReference>
<dbReference type="GO" id="GO:0046872">
    <property type="term" value="F:metal ion binding"/>
    <property type="evidence" value="ECO:0007669"/>
    <property type="project" value="UniProtKB-KW"/>
</dbReference>
<keyword evidence="2" id="KW-0479">Metal-binding</keyword>
<reference evidence="5 6" key="1">
    <citation type="submission" date="2016-12" db="EMBL/GenBank/DDBJ databases">
        <title>Genomic comparison of strains in the 'Actinomyces naeslundii' group.</title>
        <authorList>
            <person name="Mughal S.R."/>
            <person name="Do T."/>
            <person name="Gilbert S.C."/>
            <person name="Witherden E.A."/>
            <person name="Didelot X."/>
            <person name="Beighton D."/>
        </authorList>
    </citation>
    <scope>NUCLEOTIDE SEQUENCE [LARGE SCALE GENOMIC DNA]</scope>
    <source>
        <strain evidence="5 6">S64C</strain>
    </source>
</reference>
<dbReference type="PANTHER" id="PTHR43270:SF12">
    <property type="entry name" value="SUCCINYL-DIAMINOPIMELATE DESUCCINYLASE"/>
    <property type="match status" value="1"/>
</dbReference>
<dbReference type="Gene3D" id="3.40.630.10">
    <property type="entry name" value="Zn peptidases"/>
    <property type="match status" value="1"/>
</dbReference>
<evidence type="ECO:0000313" key="6">
    <source>
        <dbReference type="Proteomes" id="UP000185736"/>
    </source>
</evidence>
<dbReference type="InterPro" id="IPR051458">
    <property type="entry name" value="Cyt/Met_Dipeptidase"/>
</dbReference>
<evidence type="ECO:0000313" key="5">
    <source>
        <dbReference type="EMBL" id="OLL13578.1"/>
    </source>
</evidence>
<protein>
    <submittedName>
        <fullName evidence="5">Dipeptidase</fullName>
    </submittedName>
</protein>
<comment type="caution">
    <text evidence="5">The sequence shown here is derived from an EMBL/GenBank/DDBJ whole genome shotgun (WGS) entry which is preliminary data.</text>
</comment>
<feature type="domain" description="Peptidase M20 dimerisation" evidence="4">
    <location>
        <begin position="205"/>
        <end position="354"/>
    </location>
</feature>
<accession>A0A1Q8HXM3</accession>
<dbReference type="AlphaFoldDB" id="A0A1Q8HXM3"/>
<dbReference type="EMBL" id="MSGO01000065">
    <property type="protein sequence ID" value="OLL13578.1"/>
    <property type="molecule type" value="Genomic_DNA"/>
</dbReference>
<dbReference type="Pfam" id="PF01546">
    <property type="entry name" value="Peptidase_M20"/>
    <property type="match status" value="1"/>
</dbReference>
<dbReference type="Gene3D" id="3.30.70.360">
    <property type="match status" value="1"/>
</dbReference>
<dbReference type="PANTHER" id="PTHR43270">
    <property type="entry name" value="BETA-ALA-HIS DIPEPTIDASE"/>
    <property type="match status" value="1"/>
</dbReference>
<name>A0A1Q8HXM3_9ACTO</name>
<dbReference type="NCBIfam" id="NF005914">
    <property type="entry name" value="PRK07907.1"/>
    <property type="match status" value="1"/>
</dbReference>
<organism evidence="5 6">
    <name type="scientific">Actinomyces oris</name>
    <dbReference type="NCBI Taxonomy" id="544580"/>
    <lineage>
        <taxon>Bacteria</taxon>
        <taxon>Bacillati</taxon>
        <taxon>Actinomycetota</taxon>
        <taxon>Actinomycetes</taxon>
        <taxon>Actinomycetales</taxon>
        <taxon>Actinomycetaceae</taxon>
        <taxon>Actinomyces</taxon>
    </lineage>
</organism>
<dbReference type="InterPro" id="IPR002933">
    <property type="entry name" value="Peptidase_M20"/>
</dbReference>
<dbReference type="Proteomes" id="UP000185736">
    <property type="component" value="Unassembled WGS sequence"/>
</dbReference>
<gene>
    <name evidence="5" type="ORF">BKH32_12180</name>
</gene>
<dbReference type="Pfam" id="PF07687">
    <property type="entry name" value="M20_dimer"/>
    <property type="match status" value="1"/>
</dbReference>
<evidence type="ECO:0000256" key="2">
    <source>
        <dbReference type="ARBA" id="ARBA00022723"/>
    </source>
</evidence>
<dbReference type="InterPro" id="IPR011650">
    <property type="entry name" value="Peptidase_M20_dimer"/>
</dbReference>
<dbReference type="GO" id="GO:0006508">
    <property type="term" value="P:proteolysis"/>
    <property type="evidence" value="ECO:0007669"/>
    <property type="project" value="UniProtKB-KW"/>
</dbReference>
<evidence type="ECO:0000256" key="3">
    <source>
        <dbReference type="ARBA" id="ARBA00022801"/>
    </source>
</evidence>
<keyword evidence="3" id="KW-0378">Hydrolase</keyword>
<dbReference type="RefSeq" id="WP_075250266.1">
    <property type="nucleotide sequence ID" value="NZ_MSGO01000065.1"/>
</dbReference>
<evidence type="ECO:0000256" key="1">
    <source>
        <dbReference type="ARBA" id="ARBA00022670"/>
    </source>
</evidence>